<proteinExistence type="predicted"/>
<evidence type="ECO:0000256" key="1">
    <source>
        <dbReference type="SAM" id="MobiDB-lite"/>
    </source>
</evidence>
<feature type="compositionally biased region" description="Polar residues" evidence="1">
    <location>
        <begin position="494"/>
        <end position="503"/>
    </location>
</feature>
<feature type="region of interest" description="Disordered" evidence="1">
    <location>
        <begin position="415"/>
        <end position="434"/>
    </location>
</feature>
<dbReference type="PANTHER" id="PTHR48449:SF1">
    <property type="entry name" value="DUF1985 DOMAIN-CONTAINING PROTEIN"/>
    <property type="match status" value="1"/>
</dbReference>
<sequence>MGPKKCRGAGRGALISSSSQLSLLATISQKLGRANMETLKGSCFGHLFSIQEIQFQGQLFHMLLRNLVDSSSSQLKFNIQGREIEFGHTEFTIITGLKFKDWFQPPVESDMHREVFHGKHGGRVAFEFLAKATHRSKQSLDKSLSRSDGNNITLDANGLVIALQVWAYEVMPMIVRNCAILAPSEVMFPRILRWSASKVVKYEVVNKYFSSMGPETLEPVHASDYERSFLQNLCIPTTTDGPILVNQSDTEPTDPPEKRMRSTTLGPAVHVTNCQRSVYGSPTAPHHPQAVTYLDVLVLEKRLNELEQMFVELKKHRCPCQIESSSRNPLPVLISNSEAPMKENVQVSADQCPELVAPEPKSRAALGSRTHPTPSPLETAVPAAMCPQLKPSKSCESSSRAIRSVSRKFSLSVLSMPDSAKPKHSPVISKSSSATSSLPAAMSSYLTSTSKSPELSGRPIEYVSRGVVISGSRSDPFRTQRPTNAKLRRIPLSNPLSLSTGGRTESKHDPNESEYTPTQHTTYDLWYKKARRSVPRGLLHLPIETAQYVGANWFEKIWSQRGFLSAHHIDAVLNLLVIQSEKEPQLFTTGWAVMEDRCWDALSQESVDVALATVKPYVVGELPRRERGLPWHLASKVYGVRRMNGDPCLCYEVSLDNRRITVYDSLSKSRSSEMVQQVFGTVSRNISYVCGELKVCERKGLTTNREWEVVIFQHPPNS</sequence>
<evidence type="ECO:0000313" key="2">
    <source>
        <dbReference type="EMBL" id="KAH6832271.1"/>
    </source>
</evidence>
<feature type="region of interest" description="Disordered" evidence="1">
    <location>
        <begin position="473"/>
        <end position="518"/>
    </location>
</feature>
<name>A0AAD4PAI2_PERFH</name>
<organism evidence="2 3">
    <name type="scientific">Perilla frutescens var. hirtella</name>
    <name type="common">Perilla citriodora</name>
    <name type="synonym">Perilla setoyensis</name>
    <dbReference type="NCBI Taxonomy" id="608512"/>
    <lineage>
        <taxon>Eukaryota</taxon>
        <taxon>Viridiplantae</taxon>
        <taxon>Streptophyta</taxon>
        <taxon>Embryophyta</taxon>
        <taxon>Tracheophyta</taxon>
        <taxon>Spermatophyta</taxon>
        <taxon>Magnoliopsida</taxon>
        <taxon>eudicotyledons</taxon>
        <taxon>Gunneridae</taxon>
        <taxon>Pentapetalae</taxon>
        <taxon>asterids</taxon>
        <taxon>lamiids</taxon>
        <taxon>Lamiales</taxon>
        <taxon>Lamiaceae</taxon>
        <taxon>Nepetoideae</taxon>
        <taxon>Elsholtzieae</taxon>
        <taxon>Perilla</taxon>
    </lineage>
</organism>
<gene>
    <name evidence="2" type="ORF">C2S53_005620</name>
</gene>
<dbReference type="Proteomes" id="UP001190926">
    <property type="component" value="Unassembled WGS sequence"/>
</dbReference>
<feature type="region of interest" description="Disordered" evidence="1">
    <location>
        <begin position="241"/>
        <end position="262"/>
    </location>
</feature>
<dbReference type="PANTHER" id="PTHR48449">
    <property type="entry name" value="DUF1985 DOMAIN-CONTAINING PROTEIN"/>
    <property type="match status" value="1"/>
</dbReference>
<feature type="compositionally biased region" description="Polar residues" evidence="1">
    <location>
        <begin position="241"/>
        <end position="250"/>
    </location>
</feature>
<accession>A0AAD4PAI2</accession>
<evidence type="ECO:0000313" key="3">
    <source>
        <dbReference type="Proteomes" id="UP001190926"/>
    </source>
</evidence>
<reference evidence="2 3" key="1">
    <citation type="journal article" date="2021" name="Nat. Commun.">
        <title>Incipient diploidization of the medicinal plant Perilla within 10,000 years.</title>
        <authorList>
            <person name="Zhang Y."/>
            <person name="Shen Q."/>
            <person name="Leng L."/>
            <person name="Zhang D."/>
            <person name="Chen S."/>
            <person name="Shi Y."/>
            <person name="Ning Z."/>
            <person name="Chen S."/>
        </authorList>
    </citation>
    <scope>NUCLEOTIDE SEQUENCE [LARGE SCALE GENOMIC DNA]</scope>
    <source>
        <strain evidence="3">cv. PC099</strain>
    </source>
</reference>
<dbReference type="EMBL" id="SDAM02000072">
    <property type="protein sequence ID" value="KAH6832271.1"/>
    <property type="molecule type" value="Genomic_DNA"/>
</dbReference>
<comment type="caution">
    <text evidence="2">The sequence shown here is derived from an EMBL/GenBank/DDBJ whole genome shotgun (WGS) entry which is preliminary data.</text>
</comment>
<feature type="region of interest" description="Disordered" evidence="1">
    <location>
        <begin position="360"/>
        <end position="381"/>
    </location>
</feature>
<dbReference type="AlphaFoldDB" id="A0AAD4PAI2"/>
<protein>
    <submittedName>
        <fullName evidence="2">Uncharacterized protein</fullName>
    </submittedName>
</protein>
<keyword evidence="3" id="KW-1185">Reference proteome</keyword>